<dbReference type="AlphaFoldDB" id="A0A1P8KL40"/>
<evidence type="ECO:0000313" key="2">
    <source>
        <dbReference type="Proteomes" id="UP000186074"/>
    </source>
</evidence>
<keyword evidence="2" id="KW-1185">Reference proteome</keyword>
<dbReference type="EMBL" id="CP019070">
    <property type="protein sequence ID" value="APW65267.1"/>
    <property type="molecule type" value="Genomic_DNA"/>
</dbReference>
<evidence type="ECO:0000313" key="1">
    <source>
        <dbReference type="EMBL" id="APW65267.1"/>
    </source>
</evidence>
<dbReference type="RefSeq" id="WP_076085279.1">
    <property type="nucleotide sequence ID" value="NZ_CP019070.1"/>
</dbReference>
<name>A0A1P8KL40_9BACT</name>
<organism evidence="1 2">
    <name type="scientific">Poseidonibacter parvus</name>
    <dbReference type="NCBI Taxonomy" id="1850254"/>
    <lineage>
        <taxon>Bacteria</taxon>
        <taxon>Pseudomonadati</taxon>
        <taxon>Campylobacterota</taxon>
        <taxon>Epsilonproteobacteria</taxon>
        <taxon>Campylobacterales</taxon>
        <taxon>Arcobacteraceae</taxon>
        <taxon>Poseidonibacter</taxon>
    </lineage>
</organism>
<dbReference type="KEGG" id="alp:LPB137_05105"/>
<proteinExistence type="predicted"/>
<dbReference type="STRING" id="1850254.LPB137_05105"/>
<accession>A0A1P8KL40</accession>
<reference evidence="1 2" key="1">
    <citation type="submission" date="2017-01" db="EMBL/GenBank/DDBJ databases">
        <title>Genome sequencing of Arcobacter sp. LPB0137.</title>
        <authorList>
            <person name="Lee G.-W."/>
            <person name="Yi H."/>
        </authorList>
    </citation>
    <scope>NUCLEOTIDE SEQUENCE [LARGE SCALE GENOMIC DNA]</scope>
    <source>
        <strain evidence="1 2">LPB0137</strain>
    </source>
</reference>
<sequence>MNKKKDFNSIFWKIWGVNNRVYEPLDVFKIKRDKQRESKKHDNFLNDDKKLSNDEFQHHLNREAYNFYDLFTIHLLNNTKQVNFYVHQLNNINNNYRLFEKVHFEKEKFINLFSFQIAFIIENMNYNDIDISMFDNALKDNSLMPFFDKFRELRDQNNKIKKMSQKDLATQLSHVNYNLKERFEKSEIFIEDVTAEKFESDLSKWKKNKELPTFTKMLVIINTIHKVSNEEKIGKLFQLLIIRALLHIQKEFDISESIKLELIGRINKFREVIKKYYSTNEESKIYEEQLKYLIDMPDESKELTLKESLLHLGSKLPEFLKHNDSDKLINIKIMDRELIINKFNKCKTKKDYRVLLSEIIDIPENYAFSLLINNSYAFMRFIVSVKIEETRLFTKQFKYLDRVFGTLLSKGTSDNTLTEFINLLKGKNDFLECMDIVRDYFKKCQV</sequence>
<dbReference type="OrthoDB" id="9986226at2"/>
<gene>
    <name evidence="1" type="ORF">LPB137_05105</name>
</gene>
<protein>
    <submittedName>
        <fullName evidence="1">Uncharacterized protein</fullName>
    </submittedName>
</protein>
<dbReference type="Proteomes" id="UP000186074">
    <property type="component" value="Chromosome"/>
</dbReference>